<dbReference type="GO" id="GO:0046512">
    <property type="term" value="P:sphingosine biosynthetic process"/>
    <property type="evidence" value="ECO:0007669"/>
    <property type="project" value="TreeGrafter"/>
</dbReference>
<keyword evidence="4" id="KW-0067">ATP-binding</keyword>
<dbReference type="SUPFAM" id="SSF111331">
    <property type="entry name" value="NAD kinase/diacylglycerol kinase-like"/>
    <property type="match status" value="1"/>
</dbReference>
<sequence length="373" mass="40438">MSTEPRLLVVVINPASGLRRAESIWLDTVKPIFNNAGWATDDDEDSKVFISHSQHEMEQFLAALDSERETVVVAIGGDGLVHGLINALQKSPFKSLTLGAIPAGSGNALCTSLGIFTPEDAAHRIVAGQTQPLNISSVHIGDAADAKDDTKVPPVLRYSFCVVSWGLHAQIVRGSEAWRFLGNQRFSLVARFNLVFFHKYRGTLRLKDVHEVSVPQTPPEDSSSTPSTPPTPILTPSAADFTSPTQTFSYFLATKMSSLERGFRIAPHATPHDACLDLILAPDCDRAQTIQMLTGALTSGSHATQESVKLLKVRGMVLVPDAGSCSRRGSWFGFGGKLVSDVCIDGEMIELEAGKALWVRILDEADQKFRVLC</sequence>
<organism evidence="7 8">
    <name type="scientific">Blyttiomyces helicus</name>
    <dbReference type="NCBI Taxonomy" id="388810"/>
    <lineage>
        <taxon>Eukaryota</taxon>
        <taxon>Fungi</taxon>
        <taxon>Fungi incertae sedis</taxon>
        <taxon>Chytridiomycota</taxon>
        <taxon>Chytridiomycota incertae sedis</taxon>
        <taxon>Chytridiomycetes</taxon>
        <taxon>Chytridiomycetes incertae sedis</taxon>
        <taxon>Blyttiomyces</taxon>
    </lineage>
</organism>
<dbReference type="InterPro" id="IPR050187">
    <property type="entry name" value="Lipid_Phosphate_FormReg"/>
</dbReference>
<evidence type="ECO:0000256" key="4">
    <source>
        <dbReference type="ARBA" id="ARBA00022840"/>
    </source>
</evidence>
<dbReference type="EMBL" id="KZ994022">
    <property type="protein sequence ID" value="RKO94072.1"/>
    <property type="molecule type" value="Genomic_DNA"/>
</dbReference>
<evidence type="ECO:0000256" key="3">
    <source>
        <dbReference type="ARBA" id="ARBA00022777"/>
    </source>
</evidence>
<dbReference type="Pfam" id="PF00781">
    <property type="entry name" value="DAGK_cat"/>
    <property type="match status" value="1"/>
</dbReference>
<accession>A0A4P9WNK2</accession>
<reference evidence="8" key="1">
    <citation type="journal article" date="2018" name="Nat. Microbiol.">
        <title>Leveraging single-cell genomics to expand the fungal tree of life.</title>
        <authorList>
            <person name="Ahrendt S.R."/>
            <person name="Quandt C.A."/>
            <person name="Ciobanu D."/>
            <person name="Clum A."/>
            <person name="Salamov A."/>
            <person name="Andreopoulos B."/>
            <person name="Cheng J.F."/>
            <person name="Woyke T."/>
            <person name="Pelin A."/>
            <person name="Henrissat B."/>
            <person name="Reynolds N.K."/>
            <person name="Benny G.L."/>
            <person name="Smith M.E."/>
            <person name="James T.Y."/>
            <person name="Grigoriev I.V."/>
        </authorList>
    </citation>
    <scope>NUCLEOTIDE SEQUENCE [LARGE SCALE GENOMIC DNA]</scope>
</reference>
<dbReference type="Pfam" id="PF19279">
    <property type="entry name" value="YegS_C"/>
    <property type="match status" value="1"/>
</dbReference>
<feature type="region of interest" description="Disordered" evidence="5">
    <location>
        <begin position="212"/>
        <end position="240"/>
    </location>
</feature>
<evidence type="ECO:0000256" key="1">
    <source>
        <dbReference type="ARBA" id="ARBA00022679"/>
    </source>
</evidence>
<keyword evidence="8" id="KW-1185">Reference proteome</keyword>
<proteinExistence type="predicted"/>
<evidence type="ECO:0000313" key="7">
    <source>
        <dbReference type="EMBL" id="RKO94072.1"/>
    </source>
</evidence>
<dbReference type="PROSITE" id="PS50146">
    <property type="entry name" value="DAGK"/>
    <property type="match status" value="1"/>
</dbReference>
<evidence type="ECO:0000259" key="6">
    <source>
        <dbReference type="PROSITE" id="PS50146"/>
    </source>
</evidence>
<dbReference type="Gene3D" id="2.60.200.40">
    <property type="match status" value="1"/>
</dbReference>
<dbReference type="InterPro" id="IPR045540">
    <property type="entry name" value="YegS/DAGK_C"/>
</dbReference>
<keyword evidence="2" id="KW-0547">Nucleotide-binding</keyword>
<dbReference type="PANTHER" id="PTHR12358:SF108">
    <property type="entry name" value="DAGKC DOMAIN-CONTAINING PROTEIN"/>
    <property type="match status" value="1"/>
</dbReference>
<dbReference type="InterPro" id="IPR017438">
    <property type="entry name" value="ATP-NAD_kinase_N"/>
</dbReference>
<dbReference type="GO" id="GO:0001727">
    <property type="term" value="F:lipid kinase activity"/>
    <property type="evidence" value="ECO:0007669"/>
    <property type="project" value="TreeGrafter"/>
</dbReference>
<dbReference type="GO" id="GO:0005524">
    <property type="term" value="F:ATP binding"/>
    <property type="evidence" value="ECO:0007669"/>
    <property type="project" value="UniProtKB-KW"/>
</dbReference>
<dbReference type="OrthoDB" id="336240at2759"/>
<dbReference type="AlphaFoldDB" id="A0A4P9WNK2"/>
<gene>
    <name evidence="7" type="ORF">BDK51DRAFT_43280</name>
</gene>
<dbReference type="Gene3D" id="3.40.50.10330">
    <property type="entry name" value="Probable inorganic polyphosphate/atp-NAD kinase, domain 1"/>
    <property type="match status" value="1"/>
</dbReference>
<dbReference type="GO" id="GO:0005737">
    <property type="term" value="C:cytoplasm"/>
    <property type="evidence" value="ECO:0007669"/>
    <property type="project" value="TreeGrafter"/>
</dbReference>
<evidence type="ECO:0000256" key="2">
    <source>
        <dbReference type="ARBA" id="ARBA00022741"/>
    </source>
</evidence>
<evidence type="ECO:0000256" key="5">
    <source>
        <dbReference type="SAM" id="MobiDB-lite"/>
    </source>
</evidence>
<keyword evidence="1" id="KW-0808">Transferase</keyword>
<dbReference type="SMART" id="SM00046">
    <property type="entry name" value="DAGKc"/>
    <property type="match status" value="1"/>
</dbReference>
<dbReference type="InterPro" id="IPR016064">
    <property type="entry name" value="NAD/diacylglycerol_kinase_sf"/>
</dbReference>
<dbReference type="GO" id="GO:0016020">
    <property type="term" value="C:membrane"/>
    <property type="evidence" value="ECO:0007669"/>
    <property type="project" value="TreeGrafter"/>
</dbReference>
<keyword evidence="3 7" id="KW-0418">Kinase</keyword>
<name>A0A4P9WNK2_9FUNG</name>
<dbReference type="PANTHER" id="PTHR12358">
    <property type="entry name" value="SPHINGOSINE KINASE"/>
    <property type="match status" value="1"/>
</dbReference>
<feature type="domain" description="DAGKc" evidence="6">
    <location>
        <begin position="3"/>
        <end position="142"/>
    </location>
</feature>
<protein>
    <submittedName>
        <fullName evidence="7">ATP-NAD kinase-like domain-containing protein</fullName>
    </submittedName>
</protein>
<dbReference type="InterPro" id="IPR001206">
    <property type="entry name" value="Diacylglycerol_kinase_cat_dom"/>
</dbReference>
<dbReference type="Proteomes" id="UP000269721">
    <property type="component" value="Unassembled WGS sequence"/>
</dbReference>
<evidence type="ECO:0000313" key="8">
    <source>
        <dbReference type="Proteomes" id="UP000269721"/>
    </source>
</evidence>